<keyword evidence="2" id="KW-1185">Reference proteome</keyword>
<evidence type="ECO:0000313" key="2">
    <source>
        <dbReference type="Proteomes" id="UP000241229"/>
    </source>
</evidence>
<sequence>MTETRTEKTIKHIHEGKYAADVRITLHYDGSDWDPTIDREDVEKLDRVRFALRHGDLAAAAKDAKIYELLPISA</sequence>
<dbReference type="EMBL" id="PXYK01000001">
    <property type="protein sequence ID" value="PSJ65827.1"/>
    <property type="molecule type" value="Genomic_DNA"/>
</dbReference>
<accession>A0A2P7STQ9</accession>
<dbReference type="RefSeq" id="WP_106770369.1">
    <property type="nucleotide sequence ID" value="NZ_PXYK01000001.1"/>
</dbReference>
<dbReference type="Proteomes" id="UP000241229">
    <property type="component" value="Unassembled WGS sequence"/>
</dbReference>
<dbReference type="OrthoDB" id="427383at2"/>
<evidence type="ECO:0000313" key="1">
    <source>
        <dbReference type="EMBL" id="PSJ65827.1"/>
    </source>
</evidence>
<comment type="caution">
    <text evidence="1">The sequence shown here is derived from an EMBL/GenBank/DDBJ whole genome shotgun (WGS) entry which is preliminary data.</text>
</comment>
<gene>
    <name evidence="1" type="ORF">C7I84_01520</name>
</gene>
<proteinExistence type="predicted"/>
<dbReference type="AlphaFoldDB" id="A0A2P7STQ9"/>
<name>A0A2P7STQ9_9HYPH</name>
<protein>
    <submittedName>
        <fullName evidence="1">Uncharacterized protein</fullName>
    </submittedName>
</protein>
<reference evidence="1 2" key="1">
    <citation type="submission" date="2018-03" db="EMBL/GenBank/DDBJ databases">
        <title>The draft genome of Mesorhizobium sp. 6GN-30.</title>
        <authorList>
            <person name="Liu L."/>
            <person name="Li L."/>
            <person name="Wang T."/>
            <person name="Zhang X."/>
            <person name="Liang L."/>
        </authorList>
    </citation>
    <scope>NUCLEOTIDE SEQUENCE [LARGE SCALE GENOMIC DNA]</scope>
    <source>
        <strain evidence="1 2">6GN30</strain>
    </source>
</reference>
<organism evidence="1 2">
    <name type="scientific">Kumtagia ephedrae</name>
    <dbReference type="NCBI Taxonomy" id="2116701"/>
    <lineage>
        <taxon>Bacteria</taxon>
        <taxon>Pseudomonadati</taxon>
        <taxon>Pseudomonadota</taxon>
        <taxon>Alphaproteobacteria</taxon>
        <taxon>Hyphomicrobiales</taxon>
        <taxon>Phyllobacteriaceae</taxon>
        <taxon>Kumtagia</taxon>
    </lineage>
</organism>